<accession>A0ABP8RUN9</accession>
<reference evidence="2" key="1">
    <citation type="journal article" date="2019" name="Int. J. Syst. Evol. Microbiol.">
        <title>The Global Catalogue of Microorganisms (GCM) 10K type strain sequencing project: providing services to taxonomists for standard genome sequencing and annotation.</title>
        <authorList>
            <consortium name="The Broad Institute Genomics Platform"/>
            <consortium name="The Broad Institute Genome Sequencing Center for Infectious Disease"/>
            <person name="Wu L."/>
            <person name="Ma J."/>
        </authorList>
    </citation>
    <scope>NUCLEOTIDE SEQUENCE [LARGE SCALE GENOMIC DNA]</scope>
    <source>
        <strain evidence="2">JCM 17906</strain>
    </source>
</reference>
<gene>
    <name evidence="1" type="ORF">GCM10023175_39180</name>
</gene>
<name>A0ABP8RUN9_9PSEU</name>
<comment type="caution">
    <text evidence="1">The sequence shown here is derived from an EMBL/GenBank/DDBJ whole genome shotgun (WGS) entry which is preliminary data.</text>
</comment>
<dbReference type="Proteomes" id="UP001501598">
    <property type="component" value="Unassembled WGS sequence"/>
</dbReference>
<dbReference type="EMBL" id="BAABGT010000053">
    <property type="protein sequence ID" value="GAA4549979.1"/>
    <property type="molecule type" value="Genomic_DNA"/>
</dbReference>
<organism evidence="1 2">
    <name type="scientific">Pseudonocardia xishanensis</name>
    <dbReference type="NCBI Taxonomy" id="630995"/>
    <lineage>
        <taxon>Bacteria</taxon>
        <taxon>Bacillati</taxon>
        <taxon>Actinomycetota</taxon>
        <taxon>Actinomycetes</taxon>
        <taxon>Pseudonocardiales</taxon>
        <taxon>Pseudonocardiaceae</taxon>
        <taxon>Pseudonocardia</taxon>
    </lineage>
</organism>
<protein>
    <submittedName>
        <fullName evidence="1">Uncharacterized protein</fullName>
    </submittedName>
</protein>
<dbReference type="RefSeq" id="WP_345420350.1">
    <property type="nucleotide sequence ID" value="NZ_BAABGT010000053.1"/>
</dbReference>
<evidence type="ECO:0000313" key="2">
    <source>
        <dbReference type="Proteomes" id="UP001501598"/>
    </source>
</evidence>
<proteinExistence type="predicted"/>
<keyword evidence="2" id="KW-1185">Reference proteome</keyword>
<sequence length="183" mass="20111">MLRAAECLIEAERVWVQVLDGVRAERWRARVPAVPDGPPTAGSVEALVRVVVARDLALPAELTGHEPVEQAPFDHHRALSDLARAAAAGIAEAAAGADDEETLWRRAVAVAITAHEVSVHAGSVNPLTEDLARTLYEHTAKDHDRWQELGYFGEPLTPVPDDVSWRDRFIMSAGRDPHPLWDR</sequence>
<evidence type="ECO:0000313" key="1">
    <source>
        <dbReference type="EMBL" id="GAA4549979.1"/>
    </source>
</evidence>